<proteinExistence type="predicted"/>
<organism evidence="2 3">
    <name type="scientific">Myxococcus llanfairpwllgwyngyllgogerychwyrndrobwllllantysiliogogogochensis</name>
    <dbReference type="NCBI Taxonomy" id="2590453"/>
    <lineage>
        <taxon>Bacteria</taxon>
        <taxon>Pseudomonadati</taxon>
        <taxon>Myxococcota</taxon>
        <taxon>Myxococcia</taxon>
        <taxon>Myxococcales</taxon>
        <taxon>Cystobacterineae</taxon>
        <taxon>Myxococcaceae</taxon>
        <taxon>Myxococcus</taxon>
    </lineage>
</organism>
<protein>
    <recommendedName>
        <fullName evidence="1">DNA binding HTH domain-containing protein</fullName>
    </recommendedName>
</protein>
<keyword evidence="3" id="KW-1185">Reference proteome</keyword>
<feature type="domain" description="DNA binding HTH" evidence="1">
    <location>
        <begin position="1"/>
        <end position="33"/>
    </location>
</feature>
<dbReference type="AlphaFoldDB" id="A0A540X238"/>
<comment type="caution">
    <text evidence="2">The sequence shown here is derived from an EMBL/GenBank/DDBJ whole genome shotgun (WGS) entry which is preliminary data.</text>
</comment>
<evidence type="ECO:0000313" key="3">
    <source>
        <dbReference type="Proteomes" id="UP000315369"/>
    </source>
</evidence>
<sequence length="45" mass="4988">MMEALEETSGVQARAARLIGMPLRTFALKYKQFGLAASRHREPPG</sequence>
<evidence type="ECO:0000259" key="1">
    <source>
        <dbReference type="Pfam" id="PF02954"/>
    </source>
</evidence>
<dbReference type="InterPro" id="IPR009057">
    <property type="entry name" value="Homeodomain-like_sf"/>
</dbReference>
<reference evidence="2 3" key="1">
    <citation type="submission" date="2019-06" db="EMBL/GenBank/DDBJ databases">
        <authorList>
            <person name="Livingstone P."/>
            <person name="Whitworth D."/>
        </authorList>
    </citation>
    <scope>NUCLEOTIDE SEQUENCE [LARGE SCALE GENOMIC DNA]</scope>
    <source>
        <strain evidence="2 3">AM401</strain>
    </source>
</reference>
<evidence type="ECO:0000313" key="2">
    <source>
        <dbReference type="EMBL" id="TQF15337.1"/>
    </source>
</evidence>
<accession>A0A540X238</accession>
<gene>
    <name evidence="2" type="ORF">FJV41_14295</name>
</gene>
<dbReference type="SUPFAM" id="SSF46689">
    <property type="entry name" value="Homeodomain-like"/>
    <property type="match status" value="1"/>
</dbReference>
<dbReference type="InterPro" id="IPR002197">
    <property type="entry name" value="HTH_Fis"/>
</dbReference>
<dbReference type="Pfam" id="PF02954">
    <property type="entry name" value="HTH_8"/>
    <property type="match status" value="1"/>
</dbReference>
<name>A0A540X238_9BACT</name>
<dbReference type="Proteomes" id="UP000315369">
    <property type="component" value="Unassembled WGS sequence"/>
</dbReference>
<dbReference type="Gene3D" id="1.10.10.60">
    <property type="entry name" value="Homeodomain-like"/>
    <property type="match status" value="1"/>
</dbReference>
<dbReference type="GO" id="GO:0043565">
    <property type="term" value="F:sequence-specific DNA binding"/>
    <property type="evidence" value="ECO:0007669"/>
    <property type="project" value="InterPro"/>
</dbReference>
<dbReference type="EMBL" id="VIFM01000046">
    <property type="protein sequence ID" value="TQF15337.1"/>
    <property type="molecule type" value="Genomic_DNA"/>
</dbReference>